<comment type="caution">
    <text evidence="1">The sequence shown here is derived from an EMBL/GenBank/DDBJ whole genome shotgun (WGS) entry which is preliminary data.</text>
</comment>
<accession>A0AAP0MCY0</accession>
<dbReference type="Proteomes" id="UP001428341">
    <property type="component" value="Unassembled WGS sequence"/>
</dbReference>
<evidence type="ECO:0000313" key="1">
    <source>
        <dbReference type="EMBL" id="KAK9200485.1"/>
    </source>
</evidence>
<organism evidence="1 2">
    <name type="scientific">Citrus x changshan-huyou</name>
    <dbReference type="NCBI Taxonomy" id="2935761"/>
    <lineage>
        <taxon>Eukaryota</taxon>
        <taxon>Viridiplantae</taxon>
        <taxon>Streptophyta</taxon>
        <taxon>Embryophyta</taxon>
        <taxon>Tracheophyta</taxon>
        <taxon>Spermatophyta</taxon>
        <taxon>Magnoliopsida</taxon>
        <taxon>eudicotyledons</taxon>
        <taxon>Gunneridae</taxon>
        <taxon>Pentapetalae</taxon>
        <taxon>rosids</taxon>
        <taxon>malvids</taxon>
        <taxon>Sapindales</taxon>
        <taxon>Rutaceae</taxon>
        <taxon>Aurantioideae</taxon>
        <taxon>Citrus</taxon>
    </lineage>
</organism>
<name>A0AAP0MCY0_9ROSI</name>
<evidence type="ECO:0000313" key="2">
    <source>
        <dbReference type="Proteomes" id="UP001428341"/>
    </source>
</evidence>
<reference evidence="1 2" key="1">
    <citation type="submission" date="2024-05" db="EMBL/GenBank/DDBJ databases">
        <title>Haplotype-resolved chromosome-level genome assembly of Huyou (Citrus changshanensis).</title>
        <authorList>
            <person name="Miao C."/>
            <person name="Chen W."/>
            <person name="Wu Y."/>
            <person name="Wang L."/>
            <person name="Zhao S."/>
            <person name="Grierson D."/>
            <person name="Xu C."/>
            <person name="Chen K."/>
        </authorList>
    </citation>
    <scope>NUCLEOTIDE SEQUENCE [LARGE SCALE GENOMIC DNA]</scope>
    <source>
        <strain evidence="1">01-14</strain>
        <tissue evidence="1">Leaf</tissue>
    </source>
</reference>
<gene>
    <name evidence="1" type="ORF">WN944_015683</name>
</gene>
<sequence>MVSEAGISGAREVVNMHITEGGSTTVSLGMQGKKIVTATGMKLKRNDGVKIGIRRKDKGKAPAFPPWRHCFDFVKSVNKSILVINISFMDIVMHWLKVEITLEETMRMRMRMRIHGAKKHWLRQEDKVSMRTTKSSSDFEGLFSI</sequence>
<dbReference type="EMBL" id="JBCGBO010000005">
    <property type="protein sequence ID" value="KAK9200485.1"/>
    <property type="molecule type" value="Genomic_DNA"/>
</dbReference>
<proteinExistence type="predicted"/>
<keyword evidence="2" id="KW-1185">Reference proteome</keyword>
<protein>
    <submittedName>
        <fullName evidence="1">Uncharacterized protein</fullName>
    </submittedName>
</protein>
<dbReference type="AlphaFoldDB" id="A0AAP0MCY0"/>